<evidence type="ECO:0000259" key="14">
    <source>
        <dbReference type="Pfam" id="PF00905"/>
    </source>
</evidence>
<dbReference type="InterPro" id="IPR012338">
    <property type="entry name" value="Beta-lactam/transpept-like"/>
</dbReference>
<evidence type="ECO:0000256" key="2">
    <source>
        <dbReference type="ARBA" id="ARBA00007090"/>
    </source>
</evidence>
<feature type="transmembrane region" description="Helical" evidence="13">
    <location>
        <begin position="84"/>
        <end position="107"/>
    </location>
</feature>
<name>A0ABU0JDY5_9HYPH</name>
<accession>A0ABU0JDY5</accession>
<comment type="catalytic activity">
    <reaction evidence="11">
        <text>[GlcNAc-(1-&gt;4)-Mur2Ac(oyl-L-Ala-gamma-D-Glu-L-Lys-D-Ala-D-Ala)](n)-di-trans,octa-cis-undecaprenyl diphosphate + beta-D-GlcNAc-(1-&gt;4)-Mur2Ac(oyl-L-Ala-gamma-D-Glu-L-Lys-D-Ala-D-Ala)-di-trans,octa-cis-undecaprenyl diphosphate = [GlcNAc-(1-&gt;4)-Mur2Ac(oyl-L-Ala-gamma-D-Glu-L-Lys-D-Ala-D-Ala)](n+1)-di-trans,octa-cis-undecaprenyl diphosphate + di-trans,octa-cis-undecaprenyl diphosphate + H(+)</text>
        <dbReference type="Rhea" id="RHEA:23708"/>
        <dbReference type="Rhea" id="RHEA-COMP:9602"/>
        <dbReference type="Rhea" id="RHEA-COMP:9603"/>
        <dbReference type="ChEBI" id="CHEBI:15378"/>
        <dbReference type="ChEBI" id="CHEBI:58405"/>
        <dbReference type="ChEBI" id="CHEBI:60033"/>
        <dbReference type="ChEBI" id="CHEBI:78435"/>
        <dbReference type="EC" id="2.4.99.28"/>
    </reaction>
</comment>
<feature type="region of interest" description="Disordered" evidence="12">
    <location>
        <begin position="690"/>
        <end position="720"/>
    </location>
</feature>
<dbReference type="EMBL" id="JAUSVX010000012">
    <property type="protein sequence ID" value="MDQ0472493.1"/>
    <property type="molecule type" value="Genomic_DNA"/>
</dbReference>
<dbReference type="InterPro" id="IPR001264">
    <property type="entry name" value="Glyco_trans_51"/>
</dbReference>
<dbReference type="SUPFAM" id="SSF53955">
    <property type="entry name" value="Lysozyme-like"/>
    <property type="match status" value="1"/>
</dbReference>
<dbReference type="RefSeq" id="WP_307279395.1">
    <property type="nucleotide sequence ID" value="NZ_JAUSVX010000012.1"/>
</dbReference>
<comment type="pathway">
    <text evidence="1">Cell wall biogenesis; peptidoglycan biosynthesis.</text>
</comment>
<gene>
    <name evidence="16" type="ORF">QO011_005522</name>
</gene>
<comment type="similarity">
    <text evidence="3">In the N-terminal section; belongs to the glycosyltransferase 51 family.</text>
</comment>
<evidence type="ECO:0000256" key="1">
    <source>
        <dbReference type="ARBA" id="ARBA00004752"/>
    </source>
</evidence>
<evidence type="ECO:0000256" key="11">
    <source>
        <dbReference type="ARBA" id="ARBA00049902"/>
    </source>
</evidence>
<keyword evidence="17" id="KW-1185">Reference proteome</keyword>
<reference evidence="16 17" key="1">
    <citation type="submission" date="2023-07" db="EMBL/GenBank/DDBJ databases">
        <title>Genomic Encyclopedia of Type Strains, Phase IV (KMG-IV): sequencing the most valuable type-strain genomes for metagenomic binning, comparative biology and taxonomic classification.</title>
        <authorList>
            <person name="Goeker M."/>
        </authorList>
    </citation>
    <scope>NUCLEOTIDE SEQUENCE [LARGE SCALE GENOMIC DNA]</scope>
    <source>
        <strain evidence="16 17">DSM 19619</strain>
    </source>
</reference>
<dbReference type="NCBIfam" id="TIGR02074">
    <property type="entry name" value="PBP_1a_fam"/>
    <property type="match status" value="1"/>
</dbReference>
<comment type="similarity">
    <text evidence="2">In the C-terminal section; belongs to the transpeptidase family.</text>
</comment>
<dbReference type="InterPro" id="IPR050396">
    <property type="entry name" value="Glycosyltr_51/Transpeptidase"/>
</dbReference>
<comment type="caution">
    <text evidence="16">The sequence shown here is derived from an EMBL/GenBank/DDBJ whole genome shotgun (WGS) entry which is preliminary data.</text>
</comment>
<protein>
    <recommendedName>
        <fullName evidence="10">peptidoglycan glycosyltransferase</fullName>
        <ecNumber evidence="10">2.4.99.28</ecNumber>
    </recommendedName>
</protein>
<keyword evidence="9" id="KW-0511">Multifunctional enzyme</keyword>
<dbReference type="Pfam" id="PF00912">
    <property type="entry name" value="Transgly"/>
    <property type="match status" value="1"/>
</dbReference>
<dbReference type="PANTHER" id="PTHR32282:SF33">
    <property type="entry name" value="PEPTIDOGLYCAN GLYCOSYLTRANSFERASE"/>
    <property type="match status" value="1"/>
</dbReference>
<dbReference type="SUPFAM" id="SSF56601">
    <property type="entry name" value="beta-lactamase/transpeptidase-like"/>
    <property type="match status" value="1"/>
</dbReference>
<feature type="compositionally biased region" description="Basic and acidic residues" evidence="12">
    <location>
        <begin position="1"/>
        <end position="27"/>
    </location>
</feature>
<evidence type="ECO:0000256" key="9">
    <source>
        <dbReference type="ARBA" id="ARBA00023268"/>
    </source>
</evidence>
<keyword evidence="8 16" id="KW-0378">Hydrolase</keyword>
<feature type="region of interest" description="Disordered" evidence="12">
    <location>
        <begin position="1"/>
        <end position="74"/>
    </location>
</feature>
<evidence type="ECO:0000313" key="17">
    <source>
        <dbReference type="Proteomes" id="UP001242480"/>
    </source>
</evidence>
<feature type="compositionally biased region" description="Basic and acidic residues" evidence="12">
    <location>
        <begin position="45"/>
        <end position="54"/>
    </location>
</feature>
<evidence type="ECO:0000256" key="4">
    <source>
        <dbReference type="ARBA" id="ARBA00022645"/>
    </source>
</evidence>
<feature type="domain" description="Glycosyl transferase family 51" evidence="15">
    <location>
        <begin position="144"/>
        <end position="306"/>
    </location>
</feature>
<dbReference type="InterPro" id="IPR023346">
    <property type="entry name" value="Lysozyme-like_dom_sf"/>
</dbReference>
<dbReference type="EC" id="2.4.99.28" evidence="10"/>
<dbReference type="InterPro" id="IPR001460">
    <property type="entry name" value="PCN-bd_Tpept"/>
</dbReference>
<feature type="domain" description="Penicillin-binding protein transpeptidase" evidence="14">
    <location>
        <begin position="392"/>
        <end position="627"/>
    </location>
</feature>
<proteinExistence type="inferred from homology"/>
<keyword evidence="5" id="KW-0645">Protease</keyword>
<dbReference type="Gene3D" id="3.40.710.10">
    <property type="entry name" value="DD-peptidase/beta-lactamase superfamily"/>
    <property type="match status" value="1"/>
</dbReference>
<dbReference type="Gene3D" id="1.10.3810.10">
    <property type="entry name" value="Biosynthetic peptidoglycan transglycosylase-like"/>
    <property type="match status" value="1"/>
</dbReference>
<keyword evidence="6 16" id="KW-0328">Glycosyltransferase</keyword>
<keyword evidence="13" id="KW-0472">Membrane</keyword>
<dbReference type="PANTHER" id="PTHR32282">
    <property type="entry name" value="BINDING PROTEIN TRANSPEPTIDASE, PUTATIVE-RELATED"/>
    <property type="match status" value="1"/>
</dbReference>
<evidence type="ECO:0000256" key="8">
    <source>
        <dbReference type="ARBA" id="ARBA00022801"/>
    </source>
</evidence>
<dbReference type="Pfam" id="PF00905">
    <property type="entry name" value="Transpeptidase"/>
    <property type="match status" value="1"/>
</dbReference>
<dbReference type="InterPro" id="IPR036950">
    <property type="entry name" value="PBP_transglycosylase"/>
</dbReference>
<evidence type="ECO:0000256" key="7">
    <source>
        <dbReference type="ARBA" id="ARBA00022679"/>
    </source>
</evidence>
<keyword evidence="7 16" id="KW-0808">Transferase</keyword>
<dbReference type="GO" id="GO:0016787">
    <property type="term" value="F:hydrolase activity"/>
    <property type="evidence" value="ECO:0007669"/>
    <property type="project" value="UniProtKB-KW"/>
</dbReference>
<dbReference type="GO" id="GO:0016757">
    <property type="term" value="F:glycosyltransferase activity"/>
    <property type="evidence" value="ECO:0007669"/>
    <property type="project" value="UniProtKB-KW"/>
</dbReference>
<organism evidence="16 17">
    <name type="scientific">Labrys wisconsinensis</name>
    <dbReference type="NCBI Taxonomy" id="425677"/>
    <lineage>
        <taxon>Bacteria</taxon>
        <taxon>Pseudomonadati</taxon>
        <taxon>Pseudomonadota</taxon>
        <taxon>Alphaproteobacteria</taxon>
        <taxon>Hyphomicrobiales</taxon>
        <taxon>Xanthobacteraceae</taxon>
        <taxon>Labrys</taxon>
    </lineage>
</organism>
<keyword evidence="13" id="KW-0812">Transmembrane</keyword>
<keyword evidence="13" id="KW-1133">Transmembrane helix</keyword>
<evidence type="ECO:0000256" key="13">
    <source>
        <dbReference type="SAM" id="Phobius"/>
    </source>
</evidence>
<keyword evidence="4" id="KW-0121">Carboxypeptidase</keyword>
<evidence type="ECO:0000256" key="6">
    <source>
        <dbReference type="ARBA" id="ARBA00022676"/>
    </source>
</evidence>
<evidence type="ECO:0000259" key="15">
    <source>
        <dbReference type="Pfam" id="PF00912"/>
    </source>
</evidence>
<evidence type="ECO:0000256" key="3">
    <source>
        <dbReference type="ARBA" id="ARBA00007739"/>
    </source>
</evidence>
<dbReference type="Proteomes" id="UP001242480">
    <property type="component" value="Unassembled WGS sequence"/>
</dbReference>
<feature type="compositionally biased region" description="Low complexity" evidence="12">
    <location>
        <begin position="28"/>
        <end position="39"/>
    </location>
</feature>
<evidence type="ECO:0000313" key="16">
    <source>
        <dbReference type="EMBL" id="MDQ0472493.1"/>
    </source>
</evidence>
<sequence>MADGRREPRFDSDRGDFDMRVTRDDRSAPASAAEMAARSGTRPSDSPRRQDGRRRSFSGGVVDGTSPGGRPPRRRRRRSFLGRLFYWGFVLAIWGVIGAGGVVAWYASHLPPIQDLAVPQRPPNVQILASDGTPIANRGGMGGAAVSIKDLPPYVPAAFVAIEDRRFYSHWGIDPLGLIRAVTRNLVTGHVEQGGSTLTQQLAKNVFLTQERSLERKVQEAILALWLERKYSKDQILEMYLNRVYFGAGAFGVEAAAQRYFGRPASKLTLAQAAMLAGLVKAPSKLAPNKNLQGAQDRAEVVLGAMADMGVISAGEEKAAIAKPAVASSKVDNFSGNYPADWVTSLLDDYVGPLESDVVVETTINSRLQVTAEQALTQALDKNGGRLNVGQGALVAMEPDGAVRALVGGRSYAASQFNRVISARRQPGSTFKPFVYLAALEAGLTPDTVRDDAPVSLAGWRPEDFSKEYRGPVTLATALALSLNTVAVRLCAELGPKAVVAMAQRLGIASKLDPNPSIALGTSEVTPLELTSAYAVFANGGRTIVPYVVTEVKAVSGKVLYKRSPPPMPQVISDAEVGMMNAMMSQTLTIGTARKAALPGWQAAGKSGTSQNYRDAWFVGFTSRMVTAVWLGNDDGASTRRITGGSLPASIWNSFMVAAHKGLQPQPLPGRPWVPPPPQDVAPVVAAQPQVDGAPDDQPVAMAPAPAGNGEWEPPQGGPNLGDWIKHVLGQ</sequence>
<evidence type="ECO:0000256" key="5">
    <source>
        <dbReference type="ARBA" id="ARBA00022670"/>
    </source>
</evidence>
<evidence type="ECO:0000256" key="10">
    <source>
        <dbReference type="ARBA" id="ARBA00044770"/>
    </source>
</evidence>
<evidence type="ECO:0000256" key="12">
    <source>
        <dbReference type="SAM" id="MobiDB-lite"/>
    </source>
</evidence>